<protein>
    <submittedName>
        <fullName evidence="1">Uncharacterized protein</fullName>
    </submittedName>
</protein>
<dbReference type="EMBL" id="JAHWYN010000010">
    <property type="protein sequence ID" value="MBW4361226.1"/>
    <property type="molecule type" value="Genomic_DNA"/>
</dbReference>
<dbReference type="RefSeq" id="WP_219317738.1">
    <property type="nucleotide sequence ID" value="NZ_JAHWYN010000010.1"/>
</dbReference>
<comment type="caution">
    <text evidence="1">The sequence shown here is derived from an EMBL/GenBank/DDBJ whole genome shotgun (WGS) entry which is preliminary data.</text>
</comment>
<evidence type="ECO:0000313" key="2">
    <source>
        <dbReference type="Proteomes" id="UP000812031"/>
    </source>
</evidence>
<gene>
    <name evidence="1" type="ORF">KZH69_12090</name>
</gene>
<reference evidence="1 2" key="1">
    <citation type="submission" date="2021-07" db="EMBL/GenBank/DDBJ databases">
        <title>Flavobacterium sp. nov. isolated from sediment on the Taihu Lake.</title>
        <authorList>
            <person name="Qu J.-H."/>
        </authorList>
    </citation>
    <scope>NUCLEOTIDE SEQUENCE [LARGE SCALE GENOMIC DNA]</scope>
    <source>
        <strain evidence="1 2">NAS39</strain>
    </source>
</reference>
<organism evidence="1 2">
    <name type="scientific">Flavobacterium taihuense</name>
    <dbReference type="NCBI Taxonomy" id="2857508"/>
    <lineage>
        <taxon>Bacteria</taxon>
        <taxon>Pseudomonadati</taxon>
        <taxon>Bacteroidota</taxon>
        <taxon>Flavobacteriia</taxon>
        <taxon>Flavobacteriales</taxon>
        <taxon>Flavobacteriaceae</taxon>
        <taxon>Flavobacterium</taxon>
    </lineage>
</organism>
<dbReference type="Proteomes" id="UP000812031">
    <property type="component" value="Unassembled WGS sequence"/>
</dbReference>
<proteinExistence type="predicted"/>
<keyword evidence="2" id="KW-1185">Reference proteome</keyword>
<sequence>MKNTIQTIIQSVIPNECVFDAHTIINYLIQNHNNIYLSSNKNNWTTEFYHSEISKTIATFEDSILKRLGESWSININKQFSQNKCRIKL</sequence>
<evidence type="ECO:0000313" key="1">
    <source>
        <dbReference type="EMBL" id="MBW4361226.1"/>
    </source>
</evidence>
<name>A0ABS6XX14_9FLAO</name>
<accession>A0ABS6XX14</accession>